<dbReference type="AlphaFoldDB" id="A0A7Y9H555"/>
<evidence type="ECO:0000313" key="1">
    <source>
        <dbReference type="EMBL" id="NYE37419.1"/>
    </source>
</evidence>
<gene>
    <name evidence="1" type="ORF">F4692_002552</name>
</gene>
<dbReference type="EMBL" id="JACCBW010000002">
    <property type="protein sequence ID" value="NYE37419.1"/>
    <property type="molecule type" value="Genomic_DNA"/>
</dbReference>
<evidence type="ECO:0000313" key="2">
    <source>
        <dbReference type="Proteomes" id="UP000549911"/>
    </source>
</evidence>
<dbReference type="RefSeq" id="WP_179619973.1">
    <property type="nucleotide sequence ID" value="NZ_JACCBW010000002.1"/>
</dbReference>
<reference evidence="1 2" key="1">
    <citation type="submission" date="2020-07" db="EMBL/GenBank/DDBJ databases">
        <authorList>
            <person name="Partida-Martinez L."/>
            <person name="Huntemann M."/>
            <person name="Clum A."/>
            <person name="Wang J."/>
            <person name="Palaniappan K."/>
            <person name="Ritter S."/>
            <person name="Chen I.-M."/>
            <person name="Stamatis D."/>
            <person name="Reddy T."/>
            <person name="O'Malley R."/>
            <person name="Daum C."/>
            <person name="Shapiro N."/>
            <person name="Ivanova N."/>
            <person name="Kyrpides N."/>
            <person name="Woyke T."/>
        </authorList>
    </citation>
    <scope>NUCLEOTIDE SEQUENCE [LARGE SCALE GENOMIC DNA]</scope>
    <source>
        <strain evidence="1 2">AT2.17</strain>
    </source>
</reference>
<comment type="caution">
    <text evidence="1">The sequence shown here is derived from an EMBL/GenBank/DDBJ whole genome shotgun (WGS) entry which is preliminary data.</text>
</comment>
<sequence length="92" mass="10163">MPRRATSALDETGVARLLRDQDGVVSRRQLVELGATRTDVRRLLARRELHVVHPGVFVDHNGAVTRRQREWAAVLACAPPPSTDSQPSTRTG</sequence>
<protein>
    <recommendedName>
        <fullName evidence="3">Type IV toxin-antitoxin system AbiEi family antitoxin domain-containing protein</fullName>
    </recommendedName>
</protein>
<evidence type="ECO:0008006" key="3">
    <source>
        <dbReference type="Google" id="ProtNLM"/>
    </source>
</evidence>
<name>A0A7Y9H555_9ACTN</name>
<reference evidence="1 2" key="2">
    <citation type="submission" date="2020-08" db="EMBL/GenBank/DDBJ databases">
        <title>The Agave Microbiome: Exploring the role of microbial communities in plant adaptations to desert environments.</title>
        <authorList>
            <person name="Partida-Martinez L.P."/>
        </authorList>
    </citation>
    <scope>NUCLEOTIDE SEQUENCE [LARGE SCALE GENOMIC DNA]</scope>
    <source>
        <strain evidence="1 2">AT2.17</strain>
    </source>
</reference>
<keyword evidence="2" id="KW-1185">Reference proteome</keyword>
<dbReference type="Proteomes" id="UP000549911">
    <property type="component" value="Unassembled WGS sequence"/>
</dbReference>
<proteinExistence type="predicted"/>
<organism evidence="1 2">
    <name type="scientific">Nocardioides cavernae</name>
    <dbReference type="NCBI Taxonomy" id="1921566"/>
    <lineage>
        <taxon>Bacteria</taxon>
        <taxon>Bacillati</taxon>
        <taxon>Actinomycetota</taxon>
        <taxon>Actinomycetes</taxon>
        <taxon>Propionibacteriales</taxon>
        <taxon>Nocardioidaceae</taxon>
        <taxon>Nocardioides</taxon>
    </lineage>
</organism>
<accession>A0A7Y9H555</accession>